<dbReference type="UniPathway" id="UPA00277">
    <property type="reaction ID" value="UER00407"/>
</dbReference>
<evidence type="ECO:0000256" key="8">
    <source>
        <dbReference type="ARBA" id="ARBA00022741"/>
    </source>
</evidence>
<organism evidence="17 18">
    <name type="scientific">Candidatus Desulfaltia bathyphila</name>
    <dbReference type="NCBI Taxonomy" id="2841697"/>
    <lineage>
        <taxon>Bacteria</taxon>
        <taxon>Pseudomonadati</taxon>
        <taxon>Thermodesulfobacteriota</taxon>
        <taxon>Desulfobacteria</taxon>
        <taxon>Desulfobacterales</taxon>
        <taxon>Desulfobacterales incertae sedis</taxon>
        <taxon>Candidatus Desulfaltia</taxon>
    </lineage>
</organism>
<dbReference type="NCBIfam" id="NF004160">
    <property type="entry name" value="PRK05627.1-3"/>
    <property type="match status" value="1"/>
</dbReference>
<dbReference type="SUPFAM" id="SSF82114">
    <property type="entry name" value="Riboflavin kinase-like"/>
    <property type="match status" value="1"/>
</dbReference>
<evidence type="ECO:0000256" key="4">
    <source>
        <dbReference type="ARBA" id="ARBA00022630"/>
    </source>
</evidence>
<keyword evidence="6 15" id="KW-0808">Transferase</keyword>
<comment type="function">
    <text evidence="1">Catalyzes the phosphorylation of riboflavin to FMN followed by the adenylation of FMN to FAD.</text>
</comment>
<dbReference type="EC" id="2.7.7.2" evidence="15"/>
<evidence type="ECO:0000256" key="9">
    <source>
        <dbReference type="ARBA" id="ARBA00022777"/>
    </source>
</evidence>
<dbReference type="InterPro" id="IPR014729">
    <property type="entry name" value="Rossmann-like_a/b/a_fold"/>
</dbReference>
<dbReference type="PANTHER" id="PTHR22749">
    <property type="entry name" value="RIBOFLAVIN KINASE/FMN ADENYLYLTRANSFERASE"/>
    <property type="match status" value="1"/>
</dbReference>
<dbReference type="AlphaFoldDB" id="A0A8J6N5T1"/>
<dbReference type="NCBIfam" id="TIGR00125">
    <property type="entry name" value="cyt_tran_rel"/>
    <property type="match status" value="1"/>
</dbReference>
<dbReference type="GO" id="GO:0006747">
    <property type="term" value="P:FAD biosynthetic process"/>
    <property type="evidence" value="ECO:0007669"/>
    <property type="project" value="UniProtKB-UniRule"/>
</dbReference>
<comment type="pathway">
    <text evidence="3 15">Cofactor biosynthesis; FMN biosynthesis; FMN from riboflavin (ATP route): step 1/1.</text>
</comment>
<dbReference type="NCBIfam" id="TIGR00083">
    <property type="entry name" value="ribF"/>
    <property type="match status" value="1"/>
</dbReference>
<evidence type="ECO:0000256" key="5">
    <source>
        <dbReference type="ARBA" id="ARBA00022643"/>
    </source>
</evidence>
<evidence type="ECO:0000256" key="15">
    <source>
        <dbReference type="PIRNR" id="PIRNR004491"/>
    </source>
</evidence>
<dbReference type="SMART" id="SM00904">
    <property type="entry name" value="Flavokinase"/>
    <property type="match status" value="1"/>
</dbReference>
<dbReference type="Gene3D" id="3.40.50.620">
    <property type="entry name" value="HUPs"/>
    <property type="match status" value="1"/>
</dbReference>
<dbReference type="PANTHER" id="PTHR22749:SF6">
    <property type="entry name" value="RIBOFLAVIN KINASE"/>
    <property type="match status" value="1"/>
</dbReference>
<evidence type="ECO:0000256" key="13">
    <source>
        <dbReference type="ARBA" id="ARBA00047880"/>
    </source>
</evidence>
<dbReference type="FunFam" id="2.40.30.30:FF:000003">
    <property type="entry name" value="Riboflavin biosynthesis protein"/>
    <property type="match status" value="1"/>
</dbReference>
<keyword evidence="7 15" id="KW-0548">Nucleotidyltransferase</keyword>
<comment type="pathway">
    <text evidence="2 15">Cofactor biosynthesis; FAD biosynthesis; FAD from FMN: step 1/1.</text>
</comment>
<dbReference type="InterPro" id="IPR002606">
    <property type="entry name" value="Riboflavin_kinase_bac"/>
</dbReference>
<dbReference type="Gene3D" id="2.40.30.30">
    <property type="entry name" value="Riboflavin kinase-like"/>
    <property type="match status" value="1"/>
</dbReference>
<evidence type="ECO:0000256" key="12">
    <source>
        <dbReference type="ARBA" id="ARBA00023268"/>
    </source>
</evidence>
<dbReference type="Pfam" id="PF06574">
    <property type="entry name" value="FAD_syn"/>
    <property type="match status" value="1"/>
</dbReference>
<dbReference type="GO" id="GO:0009231">
    <property type="term" value="P:riboflavin biosynthetic process"/>
    <property type="evidence" value="ECO:0007669"/>
    <property type="project" value="InterPro"/>
</dbReference>
<dbReference type="EC" id="2.7.1.26" evidence="15"/>
<keyword evidence="9 15" id="KW-0418">Kinase</keyword>
<protein>
    <recommendedName>
        <fullName evidence="15">Riboflavin biosynthesis protein</fullName>
    </recommendedName>
    <domain>
        <recommendedName>
            <fullName evidence="15">Riboflavin kinase</fullName>
            <ecNumber evidence="15">2.7.1.26</ecNumber>
        </recommendedName>
        <alternativeName>
            <fullName evidence="15">Flavokinase</fullName>
        </alternativeName>
    </domain>
    <domain>
        <recommendedName>
            <fullName evidence="15">FMN adenylyltransferase</fullName>
            <ecNumber evidence="15">2.7.7.2</ecNumber>
        </recommendedName>
        <alternativeName>
            <fullName evidence="15">FAD pyrophosphorylase</fullName>
        </alternativeName>
        <alternativeName>
            <fullName evidence="15">FAD synthase</fullName>
        </alternativeName>
    </domain>
</protein>
<dbReference type="NCBIfam" id="NF004162">
    <property type="entry name" value="PRK05627.1-5"/>
    <property type="match status" value="1"/>
</dbReference>
<dbReference type="InterPro" id="IPR015864">
    <property type="entry name" value="FAD_synthase"/>
</dbReference>
<dbReference type="UniPathway" id="UPA00276">
    <property type="reaction ID" value="UER00406"/>
</dbReference>
<keyword evidence="5 15" id="KW-0288">FMN</keyword>
<dbReference type="Proteomes" id="UP000603545">
    <property type="component" value="Unassembled WGS sequence"/>
</dbReference>
<evidence type="ECO:0000256" key="7">
    <source>
        <dbReference type="ARBA" id="ARBA00022695"/>
    </source>
</evidence>
<accession>A0A8J6N5T1</accession>
<gene>
    <name evidence="17" type="ORF">H8E80_07560</name>
</gene>
<dbReference type="PIRSF" id="PIRSF004491">
    <property type="entry name" value="FAD_Synth"/>
    <property type="match status" value="1"/>
</dbReference>
<comment type="catalytic activity">
    <reaction evidence="13 15">
        <text>riboflavin + ATP = FMN + ADP + H(+)</text>
        <dbReference type="Rhea" id="RHEA:14357"/>
        <dbReference type="ChEBI" id="CHEBI:15378"/>
        <dbReference type="ChEBI" id="CHEBI:30616"/>
        <dbReference type="ChEBI" id="CHEBI:57986"/>
        <dbReference type="ChEBI" id="CHEBI:58210"/>
        <dbReference type="ChEBI" id="CHEBI:456216"/>
        <dbReference type="EC" id="2.7.1.26"/>
    </reaction>
</comment>
<evidence type="ECO:0000256" key="6">
    <source>
        <dbReference type="ARBA" id="ARBA00022679"/>
    </source>
</evidence>
<keyword evidence="11 15" id="KW-0067">ATP-binding</keyword>
<feature type="domain" description="Riboflavin kinase" evidence="16">
    <location>
        <begin position="186"/>
        <end position="310"/>
    </location>
</feature>
<comment type="similarity">
    <text evidence="15">Belongs to the ribF family.</text>
</comment>
<evidence type="ECO:0000256" key="14">
    <source>
        <dbReference type="ARBA" id="ARBA00049494"/>
    </source>
</evidence>
<evidence type="ECO:0000256" key="11">
    <source>
        <dbReference type="ARBA" id="ARBA00022840"/>
    </source>
</evidence>
<dbReference type="InterPro" id="IPR023465">
    <property type="entry name" value="Riboflavin_kinase_dom_sf"/>
</dbReference>
<sequence>MDIIEHIEKIDHPYKNAVITIGNFDGVHIGHQALFHKVIEKAGELDGTSIVMTFEPHPIRVLKQNNHPPLITLYEQKAELIAKAGIDILICIPFTLEFASIPAKEFVEEILVKRIGMKAIIVGEDYTFGKNREGNLNLLKTYGKQIDFEVIVVRGIRTSNNSEGKISSTRIRELISEGKVAESQKLLGRHYQIRGTVMTGRDRGGRLLGFPTANIKLYDELSPKTGVYAVTVECKGSKYKGVANIGYSPTFDDRIFTVEAHILDFNDDIYGQKIRVNFIKRLRDEKKFLNISELSDQIKKDINKARNILS</sequence>
<dbReference type="EMBL" id="JACNLL010000066">
    <property type="protein sequence ID" value="MBC8199883.1"/>
    <property type="molecule type" value="Genomic_DNA"/>
</dbReference>
<dbReference type="SUPFAM" id="SSF52374">
    <property type="entry name" value="Nucleotidylyl transferase"/>
    <property type="match status" value="1"/>
</dbReference>
<name>A0A8J6N5T1_9BACT</name>
<dbReference type="InterPro" id="IPR015865">
    <property type="entry name" value="Riboflavin_kinase_bac/euk"/>
</dbReference>
<reference evidence="17 18" key="1">
    <citation type="submission" date="2020-08" db="EMBL/GenBank/DDBJ databases">
        <title>Bridging the membrane lipid divide: bacteria of the FCB group superphylum have the potential to synthesize archaeal ether lipids.</title>
        <authorList>
            <person name="Villanueva L."/>
            <person name="Von Meijenfeldt F.A.B."/>
            <person name="Westbye A.B."/>
            <person name="Yadav S."/>
            <person name="Hopmans E.C."/>
            <person name="Dutilh B.E."/>
            <person name="Sinninghe Damste J.S."/>
        </authorList>
    </citation>
    <scope>NUCLEOTIDE SEQUENCE [LARGE SCALE GENOMIC DNA]</scope>
    <source>
        <strain evidence="17">NIOZ-UU82</strain>
    </source>
</reference>
<proteinExistence type="inferred from homology"/>
<evidence type="ECO:0000256" key="3">
    <source>
        <dbReference type="ARBA" id="ARBA00005201"/>
    </source>
</evidence>
<evidence type="ECO:0000256" key="2">
    <source>
        <dbReference type="ARBA" id="ARBA00004726"/>
    </source>
</evidence>
<evidence type="ECO:0000313" key="17">
    <source>
        <dbReference type="EMBL" id="MBC8199883.1"/>
    </source>
</evidence>
<evidence type="ECO:0000313" key="18">
    <source>
        <dbReference type="Proteomes" id="UP000603545"/>
    </source>
</evidence>
<dbReference type="Pfam" id="PF01687">
    <property type="entry name" value="Flavokinase"/>
    <property type="match status" value="1"/>
</dbReference>
<keyword evidence="8 15" id="KW-0547">Nucleotide-binding</keyword>
<dbReference type="FunFam" id="3.40.50.620:FF:000021">
    <property type="entry name" value="Riboflavin biosynthesis protein"/>
    <property type="match status" value="1"/>
</dbReference>
<dbReference type="GO" id="GO:0005524">
    <property type="term" value="F:ATP binding"/>
    <property type="evidence" value="ECO:0007669"/>
    <property type="project" value="UniProtKB-UniRule"/>
</dbReference>
<dbReference type="GO" id="GO:0008531">
    <property type="term" value="F:riboflavin kinase activity"/>
    <property type="evidence" value="ECO:0007669"/>
    <property type="project" value="UniProtKB-UniRule"/>
</dbReference>
<comment type="caution">
    <text evidence="17">The sequence shown here is derived from an EMBL/GenBank/DDBJ whole genome shotgun (WGS) entry which is preliminary data.</text>
</comment>
<dbReference type="GO" id="GO:0009398">
    <property type="term" value="P:FMN biosynthetic process"/>
    <property type="evidence" value="ECO:0007669"/>
    <property type="project" value="UniProtKB-UniRule"/>
</dbReference>
<dbReference type="InterPro" id="IPR004821">
    <property type="entry name" value="Cyt_trans-like"/>
</dbReference>
<keyword evidence="4 15" id="KW-0285">Flavoprotein</keyword>
<dbReference type="GO" id="GO:0003919">
    <property type="term" value="F:FMN adenylyltransferase activity"/>
    <property type="evidence" value="ECO:0007669"/>
    <property type="project" value="UniProtKB-UniRule"/>
</dbReference>
<comment type="catalytic activity">
    <reaction evidence="14 15">
        <text>FMN + ATP + H(+) = FAD + diphosphate</text>
        <dbReference type="Rhea" id="RHEA:17237"/>
        <dbReference type="ChEBI" id="CHEBI:15378"/>
        <dbReference type="ChEBI" id="CHEBI:30616"/>
        <dbReference type="ChEBI" id="CHEBI:33019"/>
        <dbReference type="ChEBI" id="CHEBI:57692"/>
        <dbReference type="ChEBI" id="CHEBI:58210"/>
        <dbReference type="EC" id="2.7.7.2"/>
    </reaction>
</comment>
<dbReference type="CDD" id="cd02064">
    <property type="entry name" value="FAD_synthetase_N"/>
    <property type="match status" value="1"/>
</dbReference>
<dbReference type="InterPro" id="IPR023468">
    <property type="entry name" value="Riboflavin_kinase"/>
</dbReference>
<evidence type="ECO:0000259" key="16">
    <source>
        <dbReference type="SMART" id="SM00904"/>
    </source>
</evidence>
<keyword evidence="10 15" id="KW-0274">FAD</keyword>
<evidence type="ECO:0000256" key="10">
    <source>
        <dbReference type="ARBA" id="ARBA00022827"/>
    </source>
</evidence>
<evidence type="ECO:0000256" key="1">
    <source>
        <dbReference type="ARBA" id="ARBA00002121"/>
    </source>
</evidence>
<keyword evidence="12" id="KW-0511">Multifunctional enzyme</keyword>